<dbReference type="GO" id="GO:0016763">
    <property type="term" value="F:pentosyltransferase activity"/>
    <property type="evidence" value="ECO:0007669"/>
    <property type="project" value="TreeGrafter"/>
</dbReference>
<evidence type="ECO:0000256" key="4">
    <source>
        <dbReference type="ARBA" id="ARBA00022679"/>
    </source>
</evidence>
<evidence type="ECO:0000256" key="2">
    <source>
        <dbReference type="ARBA" id="ARBA00022475"/>
    </source>
</evidence>
<evidence type="ECO:0000256" key="1">
    <source>
        <dbReference type="ARBA" id="ARBA00004651"/>
    </source>
</evidence>
<organism evidence="9 10">
    <name type="scientific">Gemmatimonas groenlandica</name>
    <dbReference type="NCBI Taxonomy" id="2732249"/>
    <lineage>
        <taxon>Bacteria</taxon>
        <taxon>Pseudomonadati</taxon>
        <taxon>Gemmatimonadota</taxon>
        <taxon>Gemmatimonadia</taxon>
        <taxon>Gemmatimonadales</taxon>
        <taxon>Gemmatimonadaceae</taxon>
        <taxon>Gemmatimonas</taxon>
    </lineage>
</organism>
<evidence type="ECO:0000313" key="10">
    <source>
        <dbReference type="Proteomes" id="UP000500938"/>
    </source>
</evidence>
<feature type="transmembrane region" description="Helical" evidence="8">
    <location>
        <begin position="307"/>
        <end position="327"/>
    </location>
</feature>
<dbReference type="Proteomes" id="UP000500938">
    <property type="component" value="Chromosome"/>
</dbReference>
<evidence type="ECO:0000256" key="7">
    <source>
        <dbReference type="ARBA" id="ARBA00023136"/>
    </source>
</evidence>
<feature type="transmembrane region" description="Helical" evidence="8">
    <location>
        <begin position="87"/>
        <end position="108"/>
    </location>
</feature>
<evidence type="ECO:0000256" key="6">
    <source>
        <dbReference type="ARBA" id="ARBA00022989"/>
    </source>
</evidence>
<dbReference type="InterPro" id="IPR050297">
    <property type="entry name" value="LipidA_mod_glycosyltrf_83"/>
</dbReference>
<keyword evidence="6 8" id="KW-1133">Transmembrane helix</keyword>
<comment type="subcellular location">
    <subcellularLocation>
        <location evidence="1">Cell membrane</location>
        <topology evidence="1">Multi-pass membrane protein</topology>
    </subcellularLocation>
</comment>
<dbReference type="KEGG" id="ggr:HKW67_20415"/>
<keyword evidence="3" id="KW-0328">Glycosyltransferase</keyword>
<keyword evidence="2" id="KW-1003">Cell membrane</keyword>
<name>A0A6M4IW16_9BACT</name>
<gene>
    <name evidence="9" type="ORF">HKW67_20415</name>
</gene>
<proteinExistence type="predicted"/>
<dbReference type="PANTHER" id="PTHR33908">
    <property type="entry name" value="MANNOSYLTRANSFERASE YKCB-RELATED"/>
    <property type="match status" value="1"/>
</dbReference>
<feature type="transmembrane region" description="Helical" evidence="8">
    <location>
        <begin position="249"/>
        <end position="271"/>
    </location>
</feature>
<keyword evidence="4" id="KW-0808">Transferase</keyword>
<sequence>MLVSVLALAATAMLHGTGDGLWFQGDAPRHAMNGLFWWDLLRAAPRDPVEFVVQYYARFPALSPVTYPPLFYLIEGMAFAIAGPSPYVARVLVLCFAATACAYTILWARRWIDPRAGWAGTALALTPAVVVWSNSVMLNVPALALALGMLYHARRWIESSARRQLVLTMLFTVATLATYFQAASVLAIGGAWVVWHRSDIRDRRQLRWMAAAGAVALLPVVVALALAPVQLARHFPPLAMLASARNWTYYWRALPELTGWGLLATAGLGLLVSFATPRWRREAVYLGLWIVMLLVAMSFLPARESRYVLLAAPALVMSAALGIVCIMDRWTSGGAWTNTLVVAASLSAMGLLATRTRVPTVSGIRDVAAYLAVAAPNDAVLFDGDHSGVFVFYMRSLDPDFQRRTVLASKLLYAASNRRTFEVVEESYVTSTDDVVTALRSRAGTRYVAFERGSIENEVAGRRLLREALQRAEFTLVRSFPVSAWDTRRIDLYRLEGTVTPVLGVDLTFPSFSTRRFLQVRPITR</sequence>
<evidence type="ECO:0000256" key="5">
    <source>
        <dbReference type="ARBA" id="ARBA00022692"/>
    </source>
</evidence>
<feature type="transmembrane region" description="Helical" evidence="8">
    <location>
        <begin position="283"/>
        <end position="301"/>
    </location>
</feature>
<feature type="transmembrane region" description="Helical" evidence="8">
    <location>
        <begin position="129"/>
        <end position="153"/>
    </location>
</feature>
<keyword evidence="5 8" id="KW-0812">Transmembrane</keyword>
<evidence type="ECO:0000256" key="3">
    <source>
        <dbReference type="ARBA" id="ARBA00022676"/>
    </source>
</evidence>
<accession>A0A6M4IW16</accession>
<feature type="transmembrane region" description="Helical" evidence="8">
    <location>
        <begin position="206"/>
        <end position="229"/>
    </location>
</feature>
<dbReference type="PANTHER" id="PTHR33908:SF11">
    <property type="entry name" value="MEMBRANE PROTEIN"/>
    <property type="match status" value="1"/>
</dbReference>
<reference evidence="9 10" key="1">
    <citation type="submission" date="2020-05" db="EMBL/GenBank/DDBJ databases">
        <title>Complete genome sequence of Gemmatimonas greenlandica TET16.</title>
        <authorList>
            <person name="Zeng Y."/>
        </authorList>
    </citation>
    <scope>NUCLEOTIDE SEQUENCE [LARGE SCALE GENOMIC DNA]</scope>
    <source>
        <strain evidence="9 10">TET16</strain>
    </source>
</reference>
<keyword evidence="7 8" id="KW-0472">Membrane</keyword>
<dbReference type="GO" id="GO:0005886">
    <property type="term" value="C:plasma membrane"/>
    <property type="evidence" value="ECO:0007669"/>
    <property type="project" value="UniProtKB-SubCell"/>
</dbReference>
<dbReference type="AlphaFoldDB" id="A0A6M4IW16"/>
<keyword evidence="10" id="KW-1185">Reference proteome</keyword>
<dbReference type="EMBL" id="CP053085">
    <property type="protein sequence ID" value="QJR37716.1"/>
    <property type="molecule type" value="Genomic_DNA"/>
</dbReference>
<dbReference type="RefSeq" id="WP_171227151.1">
    <property type="nucleotide sequence ID" value="NZ_CP053085.1"/>
</dbReference>
<evidence type="ECO:0000256" key="8">
    <source>
        <dbReference type="SAM" id="Phobius"/>
    </source>
</evidence>
<feature type="transmembrane region" description="Helical" evidence="8">
    <location>
        <begin position="165"/>
        <end position="194"/>
    </location>
</feature>
<dbReference type="GO" id="GO:0009103">
    <property type="term" value="P:lipopolysaccharide biosynthetic process"/>
    <property type="evidence" value="ECO:0007669"/>
    <property type="project" value="UniProtKB-ARBA"/>
</dbReference>
<protein>
    <submittedName>
        <fullName evidence="9">Uncharacterized protein</fullName>
    </submittedName>
</protein>
<feature type="transmembrane region" description="Helical" evidence="8">
    <location>
        <begin position="334"/>
        <end position="353"/>
    </location>
</feature>
<evidence type="ECO:0000313" key="9">
    <source>
        <dbReference type="EMBL" id="QJR37716.1"/>
    </source>
</evidence>